<reference evidence="2" key="1">
    <citation type="submission" date="2020-04" db="EMBL/GenBank/DDBJ databases">
        <authorList>
            <person name="Neveu A P."/>
        </authorList>
    </citation>
    <scope>NUCLEOTIDE SEQUENCE</scope>
    <source>
        <tissue evidence="2">Whole embryo</tissue>
    </source>
</reference>
<name>A0A6F9D7Y0_9ASCI</name>
<proteinExistence type="evidence at transcript level"/>
<dbReference type="Pfam" id="PF03999">
    <property type="entry name" value="MAP65_ASE1"/>
    <property type="match status" value="1"/>
</dbReference>
<evidence type="ECO:0000256" key="1">
    <source>
        <dbReference type="SAM" id="MobiDB-lite"/>
    </source>
</evidence>
<dbReference type="Gene3D" id="1.20.58.1520">
    <property type="match status" value="1"/>
</dbReference>
<dbReference type="EMBL" id="LR783702">
    <property type="protein sequence ID" value="CAB3228753.1"/>
    <property type="molecule type" value="mRNA"/>
</dbReference>
<dbReference type="PANTHER" id="PTHR16078">
    <property type="entry name" value="COILED-COIL DOMAIN-CONTAINING PROTEIN 87"/>
    <property type="match status" value="1"/>
</dbReference>
<feature type="compositionally biased region" description="Polar residues" evidence="1">
    <location>
        <begin position="221"/>
        <end position="255"/>
    </location>
</feature>
<accession>A0A6F9D7Y0</accession>
<sequence length="454" mass="51666">MDNDPMVIKPTEEVNLSQVLASSSLVRPRSQQIINPDLTKFGLRPPWGEEDQTVWEKKDRPALSARESASTRSRLPSHFASAEKPSRAYASWLAWWKATITTDDYLKFLSTQETDFLGVIFHFYDSEASESIADSESKHAKLEEERKREKLLGEIKAKKEHFIRGVWNANSVLLGGLGKYPDLQEYEEATKAEEEEEDMGAGDGEHSRPDAFLLSPRDFPNSVSASDDRSTSQAFSPTLKSLSQPDKSTVATSEGQSQPPQQPLQSRLETVWKKLRMSGGQKLDAALKYSSDQYLPLLEASVTAWERVTELILKREKTLHDLETFERDASDPTRFFQRGSRGSSSTRLREAKSRSRLYQRLEGYEKIISGMLQSVHAQFNDVITFGGRAYQDKMAWDKIEMLYWLQQERRCQMLSDHGYPQQLRQFIHENNTSAAVKPITRVPAPVPINNVTID</sequence>
<dbReference type="AlphaFoldDB" id="A0A6F9D7Y0"/>
<dbReference type="PANTHER" id="PTHR16078:SF1">
    <property type="entry name" value="COILED-COIL DOMAIN-CONTAINING PROTEIN 87"/>
    <property type="match status" value="1"/>
</dbReference>
<feature type="compositionally biased region" description="Low complexity" evidence="1">
    <location>
        <begin position="256"/>
        <end position="265"/>
    </location>
</feature>
<dbReference type="InterPro" id="IPR037383">
    <property type="entry name" value="CCDC87"/>
</dbReference>
<evidence type="ECO:0000313" key="2">
    <source>
        <dbReference type="EMBL" id="CAB3228753.1"/>
    </source>
</evidence>
<feature type="region of interest" description="Disordered" evidence="1">
    <location>
        <begin position="188"/>
        <end position="265"/>
    </location>
</feature>
<gene>
    <name evidence="2" type="primary">Ccdc87</name>
</gene>
<organism evidence="2">
    <name type="scientific">Phallusia mammillata</name>
    <dbReference type="NCBI Taxonomy" id="59560"/>
    <lineage>
        <taxon>Eukaryota</taxon>
        <taxon>Metazoa</taxon>
        <taxon>Chordata</taxon>
        <taxon>Tunicata</taxon>
        <taxon>Ascidiacea</taxon>
        <taxon>Phlebobranchia</taxon>
        <taxon>Ascidiidae</taxon>
        <taxon>Phallusia</taxon>
    </lineage>
</organism>
<protein>
    <submittedName>
        <fullName evidence="2">Coiled-coil domain-containing protein 87-like</fullName>
    </submittedName>
</protein>